<gene>
    <name evidence="9" type="primary">siaT</name>
    <name evidence="9" type="ORF">ELLFYP34_00087</name>
</gene>
<evidence type="ECO:0000256" key="2">
    <source>
        <dbReference type="ARBA" id="ARBA00022475"/>
    </source>
</evidence>
<feature type="transmembrane region" description="Helical" evidence="7">
    <location>
        <begin position="168"/>
        <end position="191"/>
    </location>
</feature>
<dbReference type="EMBL" id="CACRTR010000001">
    <property type="protein sequence ID" value="VYT63864.1"/>
    <property type="molecule type" value="Genomic_DNA"/>
</dbReference>
<dbReference type="NCBIfam" id="TIGR00786">
    <property type="entry name" value="dctM"/>
    <property type="match status" value="1"/>
</dbReference>
<evidence type="ECO:0000259" key="8">
    <source>
        <dbReference type="Pfam" id="PF06808"/>
    </source>
</evidence>
<feature type="transmembrane region" description="Helical" evidence="7">
    <location>
        <begin position="272"/>
        <end position="294"/>
    </location>
</feature>
<dbReference type="InterPro" id="IPR004681">
    <property type="entry name" value="TRAP_DctM"/>
</dbReference>
<keyword evidence="5 7" id="KW-1133">Transmembrane helix</keyword>
<evidence type="ECO:0000313" key="9">
    <source>
        <dbReference type="EMBL" id="VYT63864.1"/>
    </source>
</evidence>
<dbReference type="PANTHER" id="PTHR33362:SF2">
    <property type="entry name" value="TRAP TRANSPORTER LARGE PERMEASE PROTEIN"/>
    <property type="match status" value="1"/>
</dbReference>
<reference evidence="9" key="1">
    <citation type="submission" date="2019-11" db="EMBL/GenBank/DDBJ databases">
        <authorList>
            <person name="Feng L."/>
        </authorList>
    </citation>
    <scope>NUCLEOTIDE SEQUENCE</scope>
    <source>
        <strain evidence="9">ElimosumLFYP34</strain>
    </source>
</reference>
<feature type="transmembrane region" description="Helical" evidence="7">
    <location>
        <begin position="314"/>
        <end position="344"/>
    </location>
</feature>
<dbReference type="PIRSF" id="PIRSF006066">
    <property type="entry name" value="HI0050"/>
    <property type="match status" value="1"/>
</dbReference>
<dbReference type="Pfam" id="PF06808">
    <property type="entry name" value="DctM"/>
    <property type="match status" value="1"/>
</dbReference>
<feature type="transmembrane region" description="Helical" evidence="7">
    <location>
        <begin position="111"/>
        <end position="127"/>
    </location>
</feature>
<evidence type="ECO:0000256" key="4">
    <source>
        <dbReference type="ARBA" id="ARBA00022692"/>
    </source>
</evidence>
<evidence type="ECO:0000256" key="5">
    <source>
        <dbReference type="ARBA" id="ARBA00022989"/>
    </source>
</evidence>
<dbReference type="InterPro" id="IPR010656">
    <property type="entry name" value="DctM"/>
</dbReference>
<evidence type="ECO:0000256" key="1">
    <source>
        <dbReference type="ARBA" id="ARBA00004429"/>
    </source>
</evidence>
<organism evidence="9">
    <name type="scientific">Eubacterium limosum</name>
    <dbReference type="NCBI Taxonomy" id="1736"/>
    <lineage>
        <taxon>Bacteria</taxon>
        <taxon>Bacillati</taxon>
        <taxon>Bacillota</taxon>
        <taxon>Clostridia</taxon>
        <taxon>Eubacteriales</taxon>
        <taxon>Eubacteriaceae</taxon>
        <taxon>Eubacterium</taxon>
    </lineage>
</organism>
<proteinExistence type="predicted"/>
<evidence type="ECO:0000256" key="6">
    <source>
        <dbReference type="ARBA" id="ARBA00023136"/>
    </source>
</evidence>
<name>A0A6N2YAM2_EUBLI</name>
<keyword evidence="6 7" id="KW-0472">Membrane</keyword>
<dbReference type="PANTHER" id="PTHR33362">
    <property type="entry name" value="SIALIC ACID TRAP TRANSPORTER PERMEASE PROTEIN SIAT-RELATED"/>
    <property type="match status" value="1"/>
</dbReference>
<feature type="domain" description="TRAP C4-dicarboxylate transport system permease DctM subunit" evidence="8">
    <location>
        <begin position="7"/>
        <end position="417"/>
    </location>
</feature>
<accession>A0A6N2YAM2</accession>
<dbReference type="AlphaFoldDB" id="A0A6N2YAM2"/>
<feature type="transmembrane region" description="Helical" evidence="7">
    <location>
        <begin position="81"/>
        <end position="105"/>
    </location>
</feature>
<evidence type="ECO:0000256" key="7">
    <source>
        <dbReference type="SAM" id="Phobius"/>
    </source>
</evidence>
<dbReference type="GO" id="GO:0005886">
    <property type="term" value="C:plasma membrane"/>
    <property type="evidence" value="ECO:0007669"/>
    <property type="project" value="UniProtKB-SubCell"/>
</dbReference>
<feature type="transmembrane region" description="Helical" evidence="7">
    <location>
        <begin position="51"/>
        <end position="69"/>
    </location>
</feature>
<feature type="transmembrane region" description="Helical" evidence="7">
    <location>
        <begin position="211"/>
        <end position="235"/>
    </location>
</feature>
<protein>
    <submittedName>
        <fullName evidence="9">Sialic acid TRAP transporter permease protein SiaT</fullName>
    </submittedName>
</protein>
<sequence length="430" mass="45434">MVTAVLFISFIVLLLISVPIGIALGLASLATILLLDPISMETFSQSMVQGLNSFPLIAVPLFAFAGDIMGKGGLSKRLLDLIGIVFGRFTGGLGIVSIVTCLFFAAISGTGSATVAAVGCIMLPSMFEKKYDKVFSSSLIATAGTTGVIIPPSICMVVYAVAAGVSVTGLFTAGILPGIVIGVALIIYTIFRSKKEKYVGEKRTYTGKEIVRIIIEAIPALLVPVIILGGIYGGIFTPTEAAAVASIYGVIVSVFIYKEVKIKDLPHIMFNSVYMCATVLIIIGISAGFGRILTITQAPIAIANAILSFTSSKVLILILINVLLLIVGTFMETNSAIIILTPILLPIVTQIGVNPIHFGVIMVLNLAIGFITPPLGANLFMASQVGNVKFDNICRGIIPWILVMIVVLMIITFVPEITLALPQMMNIPIK</sequence>
<keyword evidence="4 7" id="KW-0812">Transmembrane</keyword>
<keyword evidence="3" id="KW-0997">Cell inner membrane</keyword>
<feature type="transmembrane region" description="Helical" evidence="7">
    <location>
        <begin position="397"/>
        <end position="421"/>
    </location>
</feature>
<evidence type="ECO:0000256" key="3">
    <source>
        <dbReference type="ARBA" id="ARBA00022519"/>
    </source>
</evidence>
<dbReference type="GO" id="GO:0022857">
    <property type="term" value="F:transmembrane transporter activity"/>
    <property type="evidence" value="ECO:0007669"/>
    <property type="project" value="TreeGrafter"/>
</dbReference>
<feature type="transmembrane region" description="Helical" evidence="7">
    <location>
        <begin position="356"/>
        <end position="377"/>
    </location>
</feature>
<feature type="transmembrane region" description="Helical" evidence="7">
    <location>
        <begin position="241"/>
        <end position="260"/>
    </location>
</feature>
<comment type="subcellular location">
    <subcellularLocation>
        <location evidence="1">Cell inner membrane</location>
        <topology evidence="1">Multi-pass membrane protein</topology>
    </subcellularLocation>
</comment>
<keyword evidence="2" id="KW-1003">Cell membrane</keyword>
<feature type="transmembrane region" description="Helical" evidence="7">
    <location>
        <begin position="139"/>
        <end position="162"/>
    </location>
</feature>